<dbReference type="Gene3D" id="3.40.50.2000">
    <property type="entry name" value="Glycogen Phosphorylase B"/>
    <property type="match status" value="1"/>
</dbReference>
<gene>
    <name evidence="1" type="primary">UGT79B6_5</name>
    <name evidence="2" type="synonym">UGT79B6_1</name>
    <name evidence="2" type="ORF">CK203_021579</name>
    <name evidence="1" type="ORF">CK203_109238</name>
</gene>
<name>A0A438C490_VITVI</name>
<evidence type="ECO:0000313" key="3">
    <source>
        <dbReference type="Proteomes" id="UP000288805"/>
    </source>
</evidence>
<dbReference type="EMBL" id="QGNW01002553">
    <property type="protein sequence ID" value="RVW18072.1"/>
    <property type="molecule type" value="Genomic_DNA"/>
</dbReference>
<dbReference type="OrthoDB" id="5835829at2759"/>
<evidence type="ECO:0000313" key="2">
    <source>
        <dbReference type="EMBL" id="RVX04016.1"/>
    </source>
</evidence>
<accession>A0A438C490</accession>
<evidence type="ECO:0000313" key="1">
    <source>
        <dbReference type="EMBL" id="RVW18072.1"/>
    </source>
</evidence>
<comment type="caution">
    <text evidence="1">The sequence shown here is derived from an EMBL/GenBank/DDBJ whole genome shotgun (WGS) entry which is preliminary data.</text>
</comment>
<dbReference type="GO" id="GO:0016740">
    <property type="term" value="F:transferase activity"/>
    <property type="evidence" value="ECO:0007669"/>
    <property type="project" value="UniProtKB-KW"/>
</dbReference>
<dbReference type="Proteomes" id="UP000288805">
    <property type="component" value="Unassembled WGS sequence"/>
</dbReference>
<reference evidence="1 3" key="1">
    <citation type="journal article" date="2018" name="PLoS Genet.">
        <title>Population sequencing reveals clonal diversity and ancestral inbreeding in the grapevine cultivar Chardonnay.</title>
        <authorList>
            <person name="Roach M.J."/>
            <person name="Johnson D.L."/>
            <person name="Bohlmann J."/>
            <person name="van Vuuren H.J."/>
            <person name="Jones S.J."/>
            <person name="Pretorius I.S."/>
            <person name="Schmidt S.A."/>
            <person name="Borneman A.R."/>
        </authorList>
    </citation>
    <scope>NUCLEOTIDE SEQUENCE [LARGE SCALE GENOMIC DNA]</scope>
    <source>
        <strain evidence="3">cv. Chardonnay</strain>
        <strain evidence="1">I10V1</strain>
        <tissue evidence="1">Leaf</tissue>
    </source>
</reference>
<keyword evidence="1" id="KW-0808">Transferase</keyword>
<sequence>MAYWAPPLASKLGIKSIIYSPVCAAALAYNLQQIRKDRQIAAGPPPGYPSSAVVLRPHEARLLHFLSFPVGEGLTFHERFTAAMKRCDVVSIWKDSWENQCS</sequence>
<proteinExistence type="predicted"/>
<dbReference type="EMBL" id="QGNW01000063">
    <property type="protein sequence ID" value="RVX04016.1"/>
    <property type="molecule type" value="Genomic_DNA"/>
</dbReference>
<organism evidence="1 3">
    <name type="scientific">Vitis vinifera</name>
    <name type="common">Grape</name>
    <dbReference type="NCBI Taxonomy" id="29760"/>
    <lineage>
        <taxon>Eukaryota</taxon>
        <taxon>Viridiplantae</taxon>
        <taxon>Streptophyta</taxon>
        <taxon>Embryophyta</taxon>
        <taxon>Tracheophyta</taxon>
        <taxon>Spermatophyta</taxon>
        <taxon>Magnoliopsida</taxon>
        <taxon>eudicotyledons</taxon>
        <taxon>Gunneridae</taxon>
        <taxon>Pentapetalae</taxon>
        <taxon>rosids</taxon>
        <taxon>Vitales</taxon>
        <taxon>Vitaceae</taxon>
        <taxon>Viteae</taxon>
        <taxon>Vitis</taxon>
    </lineage>
</organism>
<protein>
    <submittedName>
        <fullName evidence="1">UDP-glycosyltransferase 79B6</fullName>
    </submittedName>
</protein>
<dbReference type="AlphaFoldDB" id="A0A438C490"/>